<dbReference type="InterPro" id="IPR043136">
    <property type="entry name" value="B30.2/SPRY_sf"/>
</dbReference>
<dbReference type="PANTHER" id="PTHR24103">
    <property type="entry name" value="E3 UBIQUITIN-PROTEIN LIGASE TRIM"/>
    <property type="match status" value="1"/>
</dbReference>
<evidence type="ECO:0000256" key="2">
    <source>
        <dbReference type="ARBA" id="ARBA00022833"/>
    </source>
</evidence>
<dbReference type="InterPro" id="IPR000315">
    <property type="entry name" value="Znf_B-box"/>
</dbReference>
<keyword evidence="7" id="KW-1185">Reference proteome</keyword>
<dbReference type="FunCoup" id="A0A6P5IGP6">
    <property type="interactions" value="424"/>
</dbReference>
<proteinExistence type="predicted"/>
<dbReference type="Proteomes" id="UP000515140">
    <property type="component" value="Unplaced"/>
</dbReference>
<dbReference type="CDD" id="cd19834">
    <property type="entry name" value="Bbox2_BSPRY"/>
    <property type="match status" value="1"/>
</dbReference>
<dbReference type="InterPro" id="IPR001870">
    <property type="entry name" value="B30.2/SPRY"/>
</dbReference>
<dbReference type="SMART" id="SM00449">
    <property type="entry name" value="SPRY"/>
    <property type="match status" value="1"/>
</dbReference>
<accession>A0A6P5IGP6</accession>
<evidence type="ECO:0000259" key="6">
    <source>
        <dbReference type="PROSITE" id="PS50188"/>
    </source>
</evidence>
<dbReference type="InterPro" id="IPR006574">
    <property type="entry name" value="PRY"/>
</dbReference>
<evidence type="ECO:0000256" key="4">
    <source>
        <dbReference type="SAM" id="MobiDB-lite"/>
    </source>
</evidence>
<feature type="domain" description="B box-type" evidence="5">
    <location>
        <begin position="134"/>
        <end position="182"/>
    </location>
</feature>
<gene>
    <name evidence="8" type="primary">BSPRY</name>
</gene>
<reference evidence="8" key="1">
    <citation type="submission" date="2025-08" db="UniProtKB">
        <authorList>
            <consortium name="RefSeq"/>
        </authorList>
    </citation>
    <scope>IDENTIFICATION</scope>
    <source>
        <tissue evidence="8">Spleen</tissue>
    </source>
</reference>
<organism evidence="7 8">
    <name type="scientific">Phascolarctos cinereus</name>
    <name type="common">Koala</name>
    <dbReference type="NCBI Taxonomy" id="38626"/>
    <lineage>
        <taxon>Eukaryota</taxon>
        <taxon>Metazoa</taxon>
        <taxon>Chordata</taxon>
        <taxon>Craniata</taxon>
        <taxon>Vertebrata</taxon>
        <taxon>Euteleostomi</taxon>
        <taxon>Mammalia</taxon>
        <taxon>Metatheria</taxon>
        <taxon>Diprotodontia</taxon>
        <taxon>Phascolarctidae</taxon>
        <taxon>Phascolarctos</taxon>
    </lineage>
</organism>
<evidence type="ECO:0000259" key="5">
    <source>
        <dbReference type="PROSITE" id="PS50119"/>
    </source>
</evidence>
<dbReference type="InterPro" id="IPR050143">
    <property type="entry name" value="TRIM/RBCC"/>
</dbReference>
<dbReference type="GeneID" id="110193726"/>
<evidence type="ECO:0000256" key="3">
    <source>
        <dbReference type="PROSITE-ProRule" id="PRU00024"/>
    </source>
</evidence>
<dbReference type="KEGG" id="pcw:110193726"/>
<feature type="region of interest" description="Disordered" evidence="4">
    <location>
        <begin position="28"/>
        <end position="113"/>
    </location>
</feature>
<dbReference type="Gene3D" id="2.60.120.920">
    <property type="match status" value="1"/>
</dbReference>
<feature type="compositionally biased region" description="Pro residues" evidence="4">
    <location>
        <begin position="94"/>
        <end position="107"/>
    </location>
</feature>
<dbReference type="SMART" id="SM00589">
    <property type="entry name" value="PRY"/>
    <property type="match status" value="1"/>
</dbReference>
<dbReference type="InParanoid" id="A0A6P5IGP6"/>
<dbReference type="InterPro" id="IPR013320">
    <property type="entry name" value="ConA-like_dom_sf"/>
</dbReference>
<evidence type="ECO:0000313" key="8">
    <source>
        <dbReference type="RefSeq" id="XP_020821372.1"/>
    </source>
</evidence>
<dbReference type="PROSITE" id="PS50119">
    <property type="entry name" value="ZF_BBOX"/>
    <property type="match status" value="1"/>
</dbReference>
<dbReference type="CDD" id="cd12904">
    <property type="entry name" value="SPRY_BSPRY"/>
    <property type="match status" value="1"/>
</dbReference>
<keyword evidence="1 3" id="KW-0479">Metal-binding</keyword>
<dbReference type="CTD" id="54836"/>
<dbReference type="SUPFAM" id="SSF57845">
    <property type="entry name" value="B-box zinc-binding domain"/>
    <property type="match status" value="1"/>
</dbReference>
<dbReference type="InterPro" id="IPR003879">
    <property type="entry name" value="Butyrophylin_SPRY"/>
</dbReference>
<dbReference type="RefSeq" id="XP_020821372.1">
    <property type="nucleotide sequence ID" value="XM_020965713.1"/>
</dbReference>
<dbReference type="Gene3D" id="3.30.160.60">
    <property type="entry name" value="Classic Zinc Finger"/>
    <property type="match status" value="1"/>
</dbReference>
<dbReference type="PROSITE" id="PS50188">
    <property type="entry name" value="B302_SPRY"/>
    <property type="match status" value="1"/>
</dbReference>
<dbReference type="InterPro" id="IPR003877">
    <property type="entry name" value="SPRY_dom"/>
</dbReference>
<dbReference type="GO" id="GO:0008270">
    <property type="term" value="F:zinc ion binding"/>
    <property type="evidence" value="ECO:0007669"/>
    <property type="project" value="UniProtKB-KW"/>
</dbReference>
<evidence type="ECO:0000313" key="7">
    <source>
        <dbReference type="Proteomes" id="UP000515140"/>
    </source>
</evidence>
<name>A0A6P5IGP6_PHACI</name>
<sequence>MTNWLSGIRKIAYWQSAAVRGPPGVEGLVSQPARGRTQSGAFPEGRWVGSRGGAGPVGQAPTAARSARVPQPGENGAVPRLGRRTGRAVGTGPGPRPPSALPPPSPPETGGVAGVAAGVMSQKKPDLELEPPAESAPRCSVHAQELKWFCSAERRLVCAGCKGSGGPCREHHVRRAEERAEELRNKIVDQCEKLQLQSAGITKYMAEVLPRKNQNAATMASGAREVVIQRLSLVRNVCESEEQRLLERVHAEEERAHQSILTQRSHWTEALQKLGTIRTNLVGMLTDLDDHSLIQSEREIFERTEEAEGILDPQESEKLNFNQKCVRSPLLTQLWASAVLCCLSGTEDIRVDERTISPFLLLSEDRRTLTFNPKKSKAYADGPERFDHWPNALASTSFQSGLHAWMVNVENSCAYKVGVSSSQLPRKGSGNDTRLGYNAFSWVFSRYDQEFRFLHCGQHQPLALLRCPDRIGVLLDLAAGELLFYEPSSGALLCSHHIQFEGPIFPVFAVADQNISIVQ</sequence>
<evidence type="ECO:0000256" key="1">
    <source>
        <dbReference type="ARBA" id="ARBA00022771"/>
    </source>
</evidence>
<dbReference type="AlphaFoldDB" id="A0A6P5IGP6"/>
<dbReference type="PRINTS" id="PR01407">
    <property type="entry name" value="BUTYPHLNCDUF"/>
</dbReference>
<dbReference type="SUPFAM" id="SSF49899">
    <property type="entry name" value="Concanavalin A-like lectins/glucanases"/>
    <property type="match status" value="1"/>
</dbReference>
<dbReference type="Pfam" id="PF00622">
    <property type="entry name" value="SPRY"/>
    <property type="match status" value="1"/>
</dbReference>
<feature type="domain" description="B30.2/SPRY" evidence="6">
    <location>
        <begin position="329"/>
        <end position="519"/>
    </location>
</feature>
<keyword evidence="2" id="KW-0862">Zinc</keyword>
<protein>
    <submittedName>
        <fullName evidence="8">B box and SPRY domain-containing protein</fullName>
    </submittedName>
</protein>
<dbReference type="Pfam" id="PF13765">
    <property type="entry name" value="PRY"/>
    <property type="match status" value="1"/>
</dbReference>
<keyword evidence="1 3" id="KW-0863">Zinc-finger</keyword>